<feature type="domain" description="Chromo" evidence="2">
    <location>
        <begin position="306"/>
        <end position="381"/>
    </location>
</feature>
<evidence type="ECO:0000259" key="2">
    <source>
        <dbReference type="PROSITE" id="PS50013"/>
    </source>
</evidence>
<dbReference type="Pfam" id="PF00385">
    <property type="entry name" value="Chromo"/>
    <property type="match status" value="1"/>
</dbReference>
<keyword evidence="4" id="KW-1185">Reference proteome</keyword>
<reference evidence="3" key="1">
    <citation type="submission" date="2021-02" db="EMBL/GenBank/DDBJ databases">
        <authorList>
            <person name="Nowell W R."/>
        </authorList>
    </citation>
    <scope>NUCLEOTIDE SEQUENCE</scope>
    <source>
        <strain evidence="3">Ploen Becks lab</strain>
    </source>
</reference>
<dbReference type="InterPro" id="IPR023780">
    <property type="entry name" value="Chromo_domain"/>
</dbReference>
<dbReference type="InterPro" id="IPR000953">
    <property type="entry name" value="Chromo/chromo_shadow_dom"/>
</dbReference>
<evidence type="ECO:0000313" key="4">
    <source>
        <dbReference type="Proteomes" id="UP000663879"/>
    </source>
</evidence>
<dbReference type="CDD" id="cd00024">
    <property type="entry name" value="CD_CSD"/>
    <property type="match status" value="1"/>
</dbReference>
<proteinExistence type="predicted"/>
<feature type="compositionally biased region" description="Low complexity" evidence="1">
    <location>
        <begin position="270"/>
        <end position="283"/>
    </location>
</feature>
<dbReference type="PROSITE" id="PS50013">
    <property type="entry name" value="CHROMO_2"/>
    <property type="match status" value="1"/>
</dbReference>
<organism evidence="3 4">
    <name type="scientific">Brachionus calyciflorus</name>
    <dbReference type="NCBI Taxonomy" id="104777"/>
    <lineage>
        <taxon>Eukaryota</taxon>
        <taxon>Metazoa</taxon>
        <taxon>Spiralia</taxon>
        <taxon>Gnathifera</taxon>
        <taxon>Rotifera</taxon>
        <taxon>Eurotatoria</taxon>
        <taxon>Monogononta</taxon>
        <taxon>Pseudotrocha</taxon>
        <taxon>Ploima</taxon>
        <taxon>Brachionidae</taxon>
        <taxon>Brachionus</taxon>
    </lineage>
</organism>
<dbReference type="EMBL" id="CAJNOC010000856">
    <property type="protein sequence ID" value="CAF0810394.1"/>
    <property type="molecule type" value="Genomic_DNA"/>
</dbReference>
<dbReference type="Proteomes" id="UP000663879">
    <property type="component" value="Unassembled WGS sequence"/>
</dbReference>
<dbReference type="Gene3D" id="2.40.50.40">
    <property type="match status" value="1"/>
</dbReference>
<feature type="region of interest" description="Disordered" evidence="1">
    <location>
        <begin position="252"/>
        <end position="283"/>
    </location>
</feature>
<accession>A0A813TMM4</accession>
<dbReference type="OrthoDB" id="2273864at2759"/>
<sequence>MNYEEFVNFRSSFYFFCGKQFFIHEFGIHPDRKNPMPRNQNALMDLFKKHGVKPPNFYNYYNLWRSCDQNVYVKYNRNKKQFYYTKKYADRRDNLDLFDYVNHEIQNEDLVISERFGKSIMFFKFLCAFVYAKTNLEEDYKDVLNRIEKGEIVIPKFEDWNRDILEIVWDGHEKIFRLEKIKIRFEHVLRPIRTRPSRTRSRSWSRGRSRKGYRDRSLSITYRSRSLSRSRSRSKFRDRSVSISYRSRSSSIRRSFSRSPNHNKSRLRSKSSSSSQNSNVSISNSDVSLISSEDGNELVHPEDILWEYDSILNERVVDGKIQFLVKWKDFGDYKFEPTWENESMVNTPISRVKRPARNKFVQIADINDVESVVEFYKQKAT</sequence>
<evidence type="ECO:0000256" key="1">
    <source>
        <dbReference type="SAM" id="MobiDB-lite"/>
    </source>
</evidence>
<protein>
    <recommendedName>
        <fullName evidence="2">Chromo domain-containing protein</fullName>
    </recommendedName>
</protein>
<dbReference type="AlphaFoldDB" id="A0A813TMM4"/>
<gene>
    <name evidence="3" type="ORF">OXX778_LOCUS6942</name>
</gene>
<comment type="caution">
    <text evidence="3">The sequence shown here is derived from an EMBL/GenBank/DDBJ whole genome shotgun (WGS) entry which is preliminary data.</text>
</comment>
<dbReference type="SUPFAM" id="SSF54160">
    <property type="entry name" value="Chromo domain-like"/>
    <property type="match status" value="1"/>
</dbReference>
<name>A0A813TMM4_9BILA</name>
<evidence type="ECO:0000313" key="3">
    <source>
        <dbReference type="EMBL" id="CAF0810394.1"/>
    </source>
</evidence>
<dbReference type="InterPro" id="IPR016197">
    <property type="entry name" value="Chromo-like_dom_sf"/>
</dbReference>